<dbReference type="Pfam" id="PF13379">
    <property type="entry name" value="NMT1_2"/>
    <property type="match status" value="1"/>
</dbReference>
<dbReference type="EMBL" id="JBHSMZ010000016">
    <property type="protein sequence ID" value="MFC5550888.1"/>
    <property type="molecule type" value="Genomic_DNA"/>
</dbReference>
<dbReference type="SUPFAM" id="SSF53850">
    <property type="entry name" value="Periplasmic binding protein-like II"/>
    <property type="match status" value="1"/>
</dbReference>
<evidence type="ECO:0000256" key="4">
    <source>
        <dbReference type="ARBA" id="ARBA00022519"/>
    </source>
</evidence>
<dbReference type="PANTHER" id="PTHR30024:SF7">
    <property type="entry name" value="NITRATE_NITRITE BINDING PROTEIN NRTA"/>
    <property type="match status" value="1"/>
</dbReference>
<dbReference type="InterPro" id="IPR044527">
    <property type="entry name" value="NrtA/CpmA_ABC-bd_dom"/>
</dbReference>
<keyword evidence="4" id="KW-0997">Cell inner membrane</keyword>
<dbReference type="CDD" id="cd13553">
    <property type="entry name" value="PBP2_NrtA_CpmA_like"/>
    <property type="match status" value="1"/>
</dbReference>
<dbReference type="PANTHER" id="PTHR30024">
    <property type="entry name" value="ALIPHATIC SULFONATES-BINDING PROTEIN-RELATED"/>
    <property type="match status" value="1"/>
</dbReference>
<evidence type="ECO:0000256" key="5">
    <source>
        <dbReference type="ARBA" id="ARBA00022729"/>
    </source>
</evidence>
<comment type="caution">
    <text evidence="7">The sequence shown here is derived from an EMBL/GenBank/DDBJ whole genome shotgun (WGS) entry which is preliminary data.</text>
</comment>
<dbReference type="RefSeq" id="WP_379774160.1">
    <property type="nucleotide sequence ID" value="NZ_JBHSMZ010000016.1"/>
</dbReference>
<keyword evidence="5" id="KW-0732">Signal</keyword>
<keyword evidence="6" id="KW-0472">Membrane</keyword>
<keyword evidence="2" id="KW-0813">Transport</keyword>
<evidence type="ECO:0000256" key="2">
    <source>
        <dbReference type="ARBA" id="ARBA00022448"/>
    </source>
</evidence>
<evidence type="ECO:0000256" key="6">
    <source>
        <dbReference type="ARBA" id="ARBA00023136"/>
    </source>
</evidence>
<evidence type="ECO:0000313" key="8">
    <source>
        <dbReference type="Proteomes" id="UP001596086"/>
    </source>
</evidence>
<dbReference type="Gene3D" id="3.40.190.10">
    <property type="entry name" value="Periplasmic binding protein-like II"/>
    <property type="match status" value="2"/>
</dbReference>
<dbReference type="Proteomes" id="UP001596086">
    <property type="component" value="Unassembled WGS sequence"/>
</dbReference>
<gene>
    <name evidence="7" type="ORF">ACFPO9_20420</name>
</gene>
<evidence type="ECO:0000313" key="7">
    <source>
        <dbReference type="EMBL" id="MFC5550888.1"/>
    </source>
</evidence>
<evidence type="ECO:0000256" key="1">
    <source>
        <dbReference type="ARBA" id="ARBA00004308"/>
    </source>
</evidence>
<organism evidence="7 8">
    <name type="scientific">Massilia aerilata</name>
    <dbReference type="NCBI Taxonomy" id="453817"/>
    <lineage>
        <taxon>Bacteria</taxon>
        <taxon>Pseudomonadati</taxon>
        <taxon>Pseudomonadota</taxon>
        <taxon>Betaproteobacteria</taxon>
        <taxon>Burkholderiales</taxon>
        <taxon>Oxalobacteraceae</taxon>
        <taxon>Telluria group</taxon>
        <taxon>Massilia</taxon>
    </lineage>
</organism>
<sequence length="392" mass="41851">MTPANPTIRAGFLPLTDCAPLVMASVLGLDEKHGIKLALSREHSWSGMRDRLIAGSLDAAHVLYGLIYGVEMGIGSRAVPMAVLMNLSRNGQAITLSRALAEQGVVDGPSLAAHMRRSRRRGGARPFTFAHTFPTGNHAMFLYYWLAAAGIDPLRDIQLATVPPGQMAASLAAGHIDGFCAGEPWGARAVLDGCGVTVAASQDIWPDHPGKALGATAAFADANPDACRALVAALLEAARWIDASPAHRDATAEILASPAWVNAGRELIAGRLQGRYEDGLGRGWLDPDPLHFHAHGEANFPWLSDGMWFMTQHRRWGLLREDPDYLAVATRVNRVGLYREAAELAGVASPAGLLRSSVLMDGRVWNGQDPLAYISSFDGAAPRPVFAHGAPQ</sequence>
<evidence type="ECO:0000256" key="3">
    <source>
        <dbReference type="ARBA" id="ARBA00022475"/>
    </source>
</evidence>
<name>A0ABW0S1S6_9BURK</name>
<protein>
    <submittedName>
        <fullName evidence="7">CmpA/NrtA family ABC transporter substrate-binding protein</fullName>
    </submittedName>
</protein>
<comment type="subcellular location">
    <subcellularLocation>
        <location evidence="1">Endomembrane system</location>
    </subcellularLocation>
</comment>
<accession>A0ABW0S1S6</accession>
<keyword evidence="8" id="KW-1185">Reference proteome</keyword>
<proteinExistence type="predicted"/>
<reference evidence="8" key="1">
    <citation type="journal article" date="2019" name="Int. J. Syst. Evol. Microbiol.">
        <title>The Global Catalogue of Microorganisms (GCM) 10K type strain sequencing project: providing services to taxonomists for standard genome sequencing and annotation.</title>
        <authorList>
            <consortium name="The Broad Institute Genomics Platform"/>
            <consortium name="The Broad Institute Genome Sequencing Center for Infectious Disease"/>
            <person name="Wu L."/>
            <person name="Ma J."/>
        </authorList>
    </citation>
    <scope>NUCLEOTIDE SEQUENCE [LARGE SCALE GENOMIC DNA]</scope>
    <source>
        <strain evidence="8">CGMCC 4.5798</strain>
    </source>
</reference>
<keyword evidence="3" id="KW-1003">Cell membrane</keyword>